<dbReference type="GO" id="GO:0004400">
    <property type="term" value="F:histidinol-phosphate transaminase activity"/>
    <property type="evidence" value="ECO:0007669"/>
    <property type="project" value="UniProtKB-UniRule"/>
</dbReference>
<keyword evidence="7" id="KW-0028">Amino-acid biosynthesis</keyword>
<dbReference type="RefSeq" id="WP_209405584.1">
    <property type="nucleotide sequence ID" value="NZ_JAGIYQ010000006.1"/>
</dbReference>
<evidence type="ECO:0000259" key="8">
    <source>
        <dbReference type="Pfam" id="PF00155"/>
    </source>
</evidence>
<dbReference type="PANTHER" id="PTHR43643">
    <property type="entry name" value="HISTIDINOL-PHOSPHATE AMINOTRANSFERASE 2"/>
    <property type="match status" value="1"/>
</dbReference>
<evidence type="ECO:0000256" key="2">
    <source>
        <dbReference type="ARBA" id="ARBA00011738"/>
    </source>
</evidence>
<evidence type="ECO:0000256" key="1">
    <source>
        <dbReference type="ARBA" id="ARBA00001933"/>
    </source>
</evidence>
<dbReference type="InterPro" id="IPR050106">
    <property type="entry name" value="HistidinolP_aminotransfase"/>
</dbReference>
<keyword evidence="6 7" id="KW-0368">Histidine biosynthesis</keyword>
<keyword evidence="4 7" id="KW-0808">Transferase</keyword>
<sequence length="361" mass="40527">MNIKSQIANLESYNPGKPIELIKKMHGLDRVVKLNANENPFGCSSKVFEALQTISEQFAIYPDGPGEALSQKVAEFLSVQPEQLLFGSGADEVIQMISRGLIESKHNIVQATPTFSQYEHHAIIEGAEVRNVPLLNGVHDLNEMLEQIDEQTKIVWICNPANPTGTYVNQAELENFLQSVPKSTYVVVDEAYVEYAIAEDFPNTISLLHQFDNVIILRTFSKVYGLASFRIGYGIGHPNLMAELNKVRLPYNTSLTAQIAAMAALEDQKFIKECVSKNSEGLQQYVDFCETYGISYFPSQTNFIYLEIENSKDIFEKLESKGFIIRHFPNAIRVTIGKQSDTEGLINCLKEFIVKKTSLNV</sequence>
<comment type="pathway">
    <text evidence="7">Amino-acid biosynthesis; L-histidine biosynthesis; L-histidine from 5-phospho-alpha-D-ribose 1-diphosphate: step 7/9.</text>
</comment>
<keyword evidence="10" id="KW-1185">Reference proteome</keyword>
<organism evidence="9 10">
    <name type="scientific">Gottfriedia endophytica</name>
    <dbReference type="NCBI Taxonomy" id="2820819"/>
    <lineage>
        <taxon>Bacteria</taxon>
        <taxon>Bacillati</taxon>
        <taxon>Bacillota</taxon>
        <taxon>Bacilli</taxon>
        <taxon>Bacillales</taxon>
        <taxon>Bacillaceae</taxon>
        <taxon>Gottfriedia</taxon>
    </lineage>
</organism>
<comment type="cofactor">
    <cofactor evidence="1 7">
        <name>pyridoxal 5'-phosphate</name>
        <dbReference type="ChEBI" id="CHEBI:597326"/>
    </cofactor>
</comment>
<dbReference type="InterPro" id="IPR015421">
    <property type="entry name" value="PyrdxlP-dep_Trfase_major"/>
</dbReference>
<dbReference type="NCBIfam" id="TIGR01141">
    <property type="entry name" value="hisC"/>
    <property type="match status" value="1"/>
</dbReference>
<dbReference type="CDD" id="cd00609">
    <property type="entry name" value="AAT_like"/>
    <property type="match status" value="1"/>
</dbReference>
<evidence type="ECO:0000256" key="7">
    <source>
        <dbReference type="HAMAP-Rule" id="MF_01023"/>
    </source>
</evidence>
<accession>A0A940NK85</accession>
<evidence type="ECO:0000256" key="6">
    <source>
        <dbReference type="ARBA" id="ARBA00023102"/>
    </source>
</evidence>
<keyword evidence="3 7" id="KW-0032">Aminotransferase</keyword>
<dbReference type="HAMAP" id="MF_01023">
    <property type="entry name" value="HisC_aminotrans_2"/>
    <property type="match status" value="1"/>
</dbReference>
<comment type="caution">
    <text evidence="9">The sequence shown here is derived from an EMBL/GenBank/DDBJ whole genome shotgun (WGS) entry which is preliminary data.</text>
</comment>
<dbReference type="InterPro" id="IPR015424">
    <property type="entry name" value="PyrdxlP-dep_Trfase"/>
</dbReference>
<dbReference type="GO" id="GO:0000105">
    <property type="term" value="P:L-histidine biosynthetic process"/>
    <property type="evidence" value="ECO:0007669"/>
    <property type="project" value="UniProtKB-UniRule"/>
</dbReference>
<protein>
    <recommendedName>
        <fullName evidence="7">Histidinol-phosphate aminotransferase</fullName>
        <ecNumber evidence="7">2.6.1.9</ecNumber>
    </recommendedName>
    <alternativeName>
        <fullName evidence="7">Imidazole acetol-phosphate transaminase</fullName>
    </alternativeName>
</protein>
<evidence type="ECO:0000256" key="5">
    <source>
        <dbReference type="ARBA" id="ARBA00022898"/>
    </source>
</evidence>
<evidence type="ECO:0000313" key="10">
    <source>
        <dbReference type="Proteomes" id="UP000682134"/>
    </source>
</evidence>
<dbReference type="Proteomes" id="UP000682134">
    <property type="component" value="Unassembled WGS sequence"/>
</dbReference>
<comment type="subunit">
    <text evidence="2 7">Homodimer.</text>
</comment>
<dbReference type="GO" id="GO:0030170">
    <property type="term" value="F:pyridoxal phosphate binding"/>
    <property type="evidence" value="ECO:0007669"/>
    <property type="project" value="InterPro"/>
</dbReference>
<feature type="domain" description="Aminotransferase class I/classII large" evidence="8">
    <location>
        <begin position="31"/>
        <end position="345"/>
    </location>
</feature>
<gene>
    <name evidence="7" type="primary">hisC</name>
    <name evidence="9" type="ORF">J5Y03_11145</name>
</gene>
<dbReference type="AlphaFoldDB" id="A0A940NK85"/>
<comment type="similarity">
    <text evidence="7">Belongs to the class-II pyridoxal-phosphate-dependent aminotransferase family. Histidinol-phosphate aminotransferase subfamily.</text>
</comment>
<evidence type="ECO:0000256" key="3">
    <source>
        <dbReference type="ARBA" id="ARBA00022576"/>
    </source>
</evidence>
<reference evidence="9" key="1">
    <citation type="submission" date="2021-04" db="EMBL/GenBank/DDBJ databases">
        <title>Genome seq and assembly of Bacillus sp.</title>
        <authorList>
            <person name="Chhetri G."/>
        </authorList>
    </citation>
    <scope>NUCLEOTIDE SEQUENCE</scope>
    <source>
        <strain evidence="9">RG28</strain>
    </source>
</reference>
<evidence type="ECO:0000313" key="9">
    <source>
        <dbReference type="EMBL" id="MBP0725727.1"/>
    </source>
</evidence>
<dbReference type="Gene3D" id="3.40.640.10">
    <property type="entry name" value="Type I PLP-dependent aspartate aminotransferase-like (Major domain)"/>
    <property type="match status" value="1"/>
</dbReference>
<dbReference type="Pfam" id="PF00155">
    <property type="entry name" value="Aminotran_1_2"/>
    <property type="match status" value="1"/>
</dbReference>
<keyword evidence="5 7" id="KW-0663">Pyridoxal phosphate</keyword>
<dbReference type="SUPFAM" id="SSF53383">
    <property type="entry name" value="PLP-dependent transferases"/>
    <property type="match status" value="1"/>
</dbReference>
<dbReference type="EMBL" id="JAGIYQ010000006">
    <property type="protein sequence ID" value="MBP0725727.1"/>
    <property type="molecule type" value="Genomic_DNA"/>
</dbReference>
<comment type="catalytic activity">
    <reaction evidence="7">
        <text>L-histidinol phosphate + 2-oxoglutarate = 3-(imidazol-4-yl)-2-oxopropyl phosphate + L-glutamate</text>
        <dbReference type="Rhea" id="RHEA:23744"/>
        <dbReference type="ChEBI" id="CHEBI:16810"/>
        <dbReference type="ChEBI" id="CHEBI:29985"/>
        <dbReference type="ChEBI" id="CHEBI:57766"/>
        <dbReference type="ChEBI" id="CHEBI:57980"/>
        <dbReference type="EC" id="2.6.1.9"/>
    </reaction>
</comment>
<dbReference type="EC" id="2.6.1.9" evidence="7"/>
<dbReference type="Gene3D" id="3.90.1150.10">
    <property type="entry name" value="Aspartate Aminotransferase, domain 1"/>
    <property type="match status" value="1"/>
</dbReference>
<dbReference type="PANTHER" id="PTHR43643:SF3">
    <property type="entry name" value="HISTIDINOL-PHOSPHATE AMINOTRANSFERASE"/>
    <property type="match status" value="1"/>
</dbReference>
<name>A0A940NK85_9BACI</name>
<feature type="modified residue" description="N6-(pyridoxal phosphate)lysine" evidence="7">
    <location>
        <position position="222"/>
    </location>
</feature>
<dbReference type="InterPro" id="IPR005861">
    <property type="entry name" value="HisP_aminotrans"/>
</dbReference>
<evidence type="ECO:0000256" key="4">
    <source>
        <dbReference type="ARBA" id="ARBA00022679"/>
    </source>
</evidence>
<dbReference type="InterPro" id="IPR015422">
    <property type="entry name" value="PyrdxlP-dep_Trfase_small"/>
</dbReference>
<proteinExistence type="inferred from homology"/>
<dbReference type="InterPro" id="IPR004839">
    <property type="entry name" value="Aminotransferase_I/II_large"/>
</dbReference>